<evidence type="ECO:0000256" key="1">
    <source>
        <dbReference type="ARBA" id="ARBA00004141"/>
    </source>
</evidence>
<evidence type="ECO:0000256" key="3">
    <source>
        <dbReference type="ARBA" id="ARBA00022989"/>
    </source>
</evidence>
<proteinExistence type="predicted"/>
<protein>
    <submittedName>
        <fullName evidence="7">Yip1 domain-containing protein</fullName>
    </submittedName>
</protein>
<keyword evidence="8" id="KW-1185">Reference proteome</keyword>
<name>A0A1M5Q7T8_9EURY</name>
<organism evidence="7 8">
    <name type="scientific">Halobaculum gomorrense</name>
    <dbReference type="NCBI Taxonomy" id="43928"/>
    <lineage>
        <taxon>Archaea</taxon>
        <taxon>Methanobacteriati</taxon>
        <taxon>Methanobacteriota</taxon>
        <taxon>Stenosarchaea group</taxon>
        <taxon>Halobacteria</taxon>
        <taxon>Halobacteriales</taxon>
        <taxon>Haloferacaceae</taxon>
        <taxon>Halobaculum</taxon>
    </lineage>
</organism>
<comment type="subcellular location">
    <subcellularLocation>
        <location evidence="1">Membrane</location>
        <topology evidence="1">Multi-pass membrane protein</topology>
    </subcellularLocation>
</comment>
<sequence>MVLGGPLVRPDESFDRDPGSYSVERALGLVAALALLSALSVVVIGAGVAHAIPDEATVENPERPPASACDDESTVNLTVDGEPVTFATPETCDEPARVPTDRLVWRAVGGELPGQFFAPMLGWLLVGGVFHAVTRSDGESPAGPMTVAAWGRVSRVLGTLLLALVLAWTAAGSGVAPGTPTAEATIRTIGWAFEASVPLAIGVRTAAIGWGAWIEYHGLRRVRDLPPRRALLVVGLVAGVSLVVSLWALLSVG</sequence>
<feature type="transmembrane region" description="Helical" evidence="5">
    <location>
        <begin position="230"/>
        <end position="250"/>
    </location>
</feature>
<dbReference type="RefSeq" id="WP_073308622.1">
    <property type="nucleotide sequence ID" value="NZ_FQWV01000004.1"/>
</dbReference>
<dbReference type="AlphaFoldDB" id="A0A1M5Q7T8"/>
<keyword evidence="3 5" id="KW-1133">Transmembrane helix</keyword>
<feature type="transmembrane region" description="Helical" evidence="5">
    <location>
        <begin position="26"/>
        <end position="52"/>
    </location>
</feature>
<evidence type="ECO:0000313" key="8">
    <source>
        <dbReference type="Proteomes" id="UP000184357"/>
    </source>
</evidence>
<evidence type="ECO:0000256" key="5">
    <source>
        <dbReference type="SAM" id="Phobius"/>
    </source>
</evidence>
<dbReference type="InterPro" id="IPR006977">
    <property type="entry name" value="Yip1_dom"/>
</dbReference>
<keyword evidence="4 5" id="KW-0472">Membrane</keyword>
<evidence type="ECO:0000256" key="2">
    <source>
        <dbReference type="ARBA" id="ARBA00022692"/>
    </source>
</evidence>
<gene>
    <name evidence="7" type="ORF">SAMN05443636_1776</name>
</gene>
<dbReference type="STRING" id="43928.SAMN05443636_1776"/>
<reference evidence="7 8" key="1">
    <citation type="submission" date="2016-11" db="EMBL/GenBank/DDBJ databases">
        <authorList>
            <person name="Jaros S."/>
            <person name="Januszkiewicz K."/>
            <person name="Wedrychowicz H."/>
        </authorList>
    </citation>
    <scope>NUCLEOTIDE SEQUENCE [LARGE SCALE GENOMIC DNA]</scope>
    <source>
        <strain evidence="7 8">DSM 9297</strain>
    </source>
</reference>
<feature type="domain" description="Yip1" evidence="6">
    <location>
        <begin position="8"/>
        <end position="247"/>
    </location>
</feature>
<accession>A0A1M5Q7T8</accession>
<dbReference type="EMBL" id="FQWV01000004">
    <property type="protein sequence ID" value="SHH09990.1"/>
    <property type="molecule type" value="Genomic_DNA"/>
</dbReference>
<evidence type="ECO:0000256" key="4">
    <source>
        <dbReference type="ARBA" id="ARBA00023136"/>
    </source>
</evidence>
<feature type="transmembrane region" description="Helical" evidence="5">
    <location>
        <begin position="155"/>
        <end position="176"/>
    </location>
</feature>
<dbReference type="Proteomes" id="UP000184357">
    <property type="component" value="Unassembled WGS sequence"/>
</dbReference>
<dbReference type="GO" id="GO:0016020">
    <property type="term" value="C:membrane"/>
    <property type="evidence" value="ECO:0007669"/>
    <property type="project" value="UniProtKB-SubCell"/>
</dbReference>
<evidence type="ECO:0000313" key="7">
    <source>
        <dbReference type="EMBL" id="SHH09990.1"/>
    </source>
</evidence>
<feature type="transmembrane region" description="Helical" evidence="5">
    <location>
        <begin position="196"/>
        <end position="218"/>
    </location>
</feature>
<dbReference type="OrthoDB" id="116519at2157"/>
<dbReference type="Pfam" id="PF04893">
    <property type="entry name" value="Yip1"/>
    <property type="match status" value="1"/>
</dbReference>
<evidence type="ECO:0000259" key="6">
    <source>
        <dbReference type="Pfam" id="PF04893"/>
    </source>
</evidence>
<keyword evidence="2 5" id="KW-0812">Transmembrane</keyword>